<proteinExistence type="predicted"/>
<evidence type="ECO:0000313" key="2">
    <source>
        <dbReference type="EMBL" id="EMS66685.1"/>
    </source>
</evidence>
<feature type="region of interest" description="Disordered" evidence="1">
    <location>
        <begin position="1"/>
        <end position="21"/>
    </location>
</feature>
<feature type="region of interest" description="Disordered" evidence="1">
    <location>
        <begin position="34"/>
        <end position="173"/>
    </location>
</feature>
<dbReference type="AlphaFoldDB" id="M8ANL6"/>
<dbReference type="EMBL" id="KD028951">
    <property type="protein sequence ID" value="EMS66685.1"/>
    <property type="molecule type" value="Genomic_DNA"/>
</dbReference>
<feature type="compositionally biased region" description="Low complexity" evidence="1">
    <location>
        <begin position="112"/>
        <end position="122"/>
    </location>
</feature>
<accession>M8ANL6</accession>
<sequence>MSKAKALVQGRSNLTKTEGRRYLSGHHVDVLSERNLSRPKMSKAKALVQGRSNLTKTTNDSWSNLVLERPMEKNLAKTPEGAAHSFERERKQQQQQASQTPCAVARRRPKMQQQKQNSSSSSRNLIAREGGGRGRRRGSGAGDSRGRRLRSAKHGCREGGVPARGGAGDGRRGAVLQGVPWRGGDEEDMLWVRLARRQCLEAEVAGAGR</sequence>
<evidence type="ECO:0000256" key="1">
    <source>
        <dbReference type="SAM" id="MobiDB-lite"/>
    </source>
</evidence>
<gene>
    <name evidence="2" type="ORF">TRIUR3_32788</name>
</gene>
<dbReference type="OMA" id="ERPMEKN"/>
<protein>
    <submittedName>
        <fullName evidence="2">Uncharacterized protein</fullName>
    </submittedName>
</protein>
<name>M8ANL6_TRIUA</name>
<organism evidence="2">
    <name type="scientific">Triticum urartu</name>
    <name type="common">Red wild einkorn</name>
    <name type="synonym">Crithodium urartu</name>
    <dbReference type="NCBI Taxonomy" id="4572"/>
    <lineage>
        <taxon>Eukaryota</taxon>
        <taxon>Viridiplantae</taxon>
        <taxon>Streptophyta</taxon>
        <taxon>Embryophyta</taxon>
        <taxon>Tracheophyta</taxon>
        <taxon>Spermatophyta</taxon>
        <taxon>Magnoliopsida</taxon>
        <taxon>Liliopsida</taxon>
        <taxon>Poales</taxon>
        <taxon>Poaceae</taxon>
        <taxon>BOP clade</taxon>
        <taxon>Pooideae</taxon>
        <taxon>Triticodae</taxon>
        <taxon>Triticeae</taxon>
        <taxon>Triticinae</taxon>
        <taxon>Triticum</taxon>
    </lineage>
</organism>
<reference evidence="2" key="1">
    <citation type="journal article" date="2013" name="Nature">
        <title>Draft genome of the wheat A-genome progenitor Triticum urartu.</title>
        <authorList>
            <person name="Ling H.Q."/>
            <person name="Zhao S."/>
            <person name="Liu D."/>
            <person name="Wang J."/>
            <person name="Sun H."/>
            <person name="Zhang C."/>
            <person name="Fan H."/>
            <person name="Li D."/>
            <person name="Dong L."/>
            <person name="Tao Y."/>
            <person name="Gao C."/>
            <person name="Wu H."/>
            <person name="Li Y."/>
            <person name="Cui Y."/>
            <person name="Guo X."/>
            <person name="Zheng S."/>
            <person name="Wang B."/>
            <person name="Yu K."/>
            <person name="Liang Q."/>
            <person name="Yang W."/>
            <person name="Lou X."/>
            <person name="Chen J."/>
            <person name="Feng M."/>
            <person name="Jian J."/>
            <person name="Zhang X."/>
            <person name="Luo G."/>
            <person name="Jiang Y."/>
            <person name="Liu J."/>
            <person name="Wang Z."/>
            <person name="Sha Y."/>
            <person name="Zhang B."/>
            <person name="Wu H."/>
            <person name="Tang D."/>
            <person name="Shen Q."/>
            <person name="Xue P."/>
            <person name="Zou S."/>
            <person name="Wang X."/>
            <person name="Liu X."/>
            <person name="Wang F."/>
            <person name="Yang Y."/>
            <person name="An X."/>
            <person name="Dong Z."/>
            <person name="Zhang K."/>
            <person name="Zhang X."/>
            <person name="Luo M.C."/>
            <person name="Dvorak J."/>
            <person name="Tong Y."/>
            <person name="Wang J."/>
            <person name="Yang H."/>
            <person name="Li Z."/>
            <person name="Wang D."/>
            <person name="Zhang A."/>
            <person name="Wang J."/>
        </authorList>
    </citation>
    <scope>NUCLEOTIDE SEQUENCE</scope>
</reference>
<feature type="compositionally biased region" description="Polar residues" evidence="1">
    <location>
        <begin position="50"/>
        <end position="64"/>
    </location>
</feature>